<name>A0A067KM58_JATCU</name>
<dbReference type="EMBL" id="KK914570">
    <property type="protein sequence ID" value="KDP32889.1"/>
    <property type="molecule type" value="Genomic_DNA"/>
</dbReference>
<feature type="region of interest" description="Disordered" evidence="1">
    <location>
        <begin position="1"/>
        <end position="48"/>
    </location>
</feature>
<organism evidence="2 3">
    <name type="scientific">Jatropha curcas</name>
    <name type="common">Barbados nut</name>
    <dbReference type="NCBI Taxonomy" id="180498"/>
    <lineage>
        <taxon>Eukaryota</taxon>
        <taxon>Viridiplantae</taxon>
        <taxon>Streptophyta</taxon>
        <taxon>Embryophyta</taxon>
        <taxon>Tracheophyta</taxon>
        <taxon>Spermatophyta</taxon>
        <taxon>Magnoliopsida</taxon>
        <taxon>eudicotyledons</taxon>
        <taxon>Gunneridae</taxon>
        <taxon>Pentapetalae</taxon>
        <taxon>rosids</taxon>
        <taxon>fabids</taxon>
        <taxon>Malpighiales</taxon>
        <taxon>Euphorbiaceae</taxon>
        <taxon>Crotonoideae</taxon>
        <taxon>Jatropheae</taxon>
        <taxon>Jatropha</taxon>
    </lineage>
</organism>
<proteinExistence type="predicted"/>
<dbReference type="Proteomes" id="UP000027138">
    <property type="component" value="Unassembled WGS sequence"/>
</dbReference>
<evidence type="ECO:0000313" key="3">
    <source>
        <dbReference type="Proteomes" id="UP000027138"/>
    </source>
</evidence>
<protein>
    <submittedName>
        <fullName evidence="2">Uncharacterized protein</fullName>
    </submittedName>
</protein>
<evidence type="ECO:0000256" key="1">
    <source>
        <dbReference type="SAM" id="MobiDB-lite"/>
    </source>
</evidence>
<dbReference type="AlphaFoldDB" id="A0A067KM58"/>
<feature type="compositionally biased region" description="Basic and acidic residues" evidence="1">
    <location>
        <begin position="27"/>
        <end position="39"/>
    </location>
</feature>
<evidence type="ECO:0000313" key="2">
    <source>
        <dbReference type="EMBL" id="KDP32889.1"/>
    </source>
</evidence>
<reference evidence="2 3" key="1">
    <citation type="journal article" date="2014" name="PLoS ONE">
        <title>Global Analysis of Gene Expression Profiles in Physic Nut (Jatropha curcas L.) Seedlings Exposed to Salt Stress.</title>
        <authorList>
            <person name="Zhang L."/>
            <person name="Zhang C."/>
            <person name="Wu P."/>
            <person name="Chen Y."/>
            <person name="Li M."/>
            <person name="Jiang H."/>
            <person name="Wu G."/>
        </authorList>
    </citation>
    <scope>NUCLEOTIDE SEQUENCE [LARGE SCALE GENOMIC DNA]</scope>
    <source>
        <strain evidence="3">cv. GZQX0401</strain>
        <tissue evidence="2">Young leaves</tissue>
    </source>
</reference>
<keyword evidence="3" id="KW-1185">Reference proteome</keyword>
<sequence>MSSQGNADSGVRDGLQGGAVQAVRSPAVRERERKGEGRRPMAPPKRGSVMKQIVADLCQVKLFTFDSNEAT</sequence>
<accession>A0A067KM58</accession>
<gene>
    <name evidence="2" type="ORF">JCGZ_12181</name>
</gene>